<keyword evidence="8 14" id="KW-0378">Hydrolase</keyword>
<feature type="transmembrane region" description="Helical" evidence="14">
    <location>
        <begin position="18"/>
        <end position="38"/>
    </location>
</feature>
<dbReference type="GO" id="GO:0006508">
    <property type="term" value="P:proteolysis"/>
    <property type="evidence" value="ECO:0007669"/>
    <property type="project" value="UniProtKB-KW"/>
</dbReference>
<keyword evidence="10 14" id="KW-0573">Peptidoglycan synthesis</keyword>
<dbReference type="Gene3D" id="3.90.1310.10">
    <property type="entry name" value="Penicillin-binding protein 2a (Domain 2)"/>
    <property type="match status" value="1"/>
</dbReference>
<dbReference type="InterPro" id="IPR036138">
    <property type="entry name" value="PBP_dimer_sf"/>
</dbReference>
<evidence type="ECO:0000256" key="14">
    <source>
        <dbReference type="HAMAP-Rule" id="MF_02081"/>
    </source>
</evidence>
<dbReference type="NCBIfam" id="TIGR03423">
    <property type="entry name" value="pbp2_mrdA"/>
    <property type="match status" value="1"/>
</dbReference>
<evidence type="ECO:0000313" key="18">
    <source>
        <dbReference type="EMBL" id="TXL65221.1"/>
    </source>
</evidence>
<dbReference type="InterPro" id="IPR017790">
    <property type="entry name" value="Penicillin-binding_protein_2"/>
</dbReference>
<dbReference type="InterPro" id="IPR050515">
    <property type="entry name" value="Beta-lactam/transpept"/>
</dbReference>
<dbReference type="PROSITE" id="PS51257">
    <property type="entry name" value="PROKAR_LIPOPROTEIN"/>
    <property type="match status" value="1"/>
</dbReference>
<keyword evidence="11 14" id="KW-1133">Transmembrane helix</keyword>
<evidence type="ECO:0000256" key="1">
    <source>
        <dbReference type="ARBA" id="ARBA00004167"/>
    </source>
</evidence>
<dbReference type="GO" id="GO:0005886">
    <property type="term" value="C:plasma membrane"/>
    <property type="evidence" value="ECO:0007669"/>
    <property type="project" value="UniProtKB-SubCell"/>
</dbReference>
<dbReference type="InterPro" id="IPR012338">
    <property type="entry name" value="Beta-lactam/transpept-like"/>
</dbReference>
<keyword evidence="19" id="KW-1185">Reference proteome</keyword>
<evidence type="ECO:0000256" key="13">
    <source>
        <dbReference type="ARBA" id="ARBA00023316"/>
    </source>
</evidence>
<keyword evidence="13 14" id="KW-0961">Cell wall biogenesis/degradation</keyword>
<evidence type="ECO:0000256" key="9">
    <source>
        <dbReference type="ARBA" id="ARBA00022960"/>
    </source>
</evidence>
<feature type="region of interest" description="Disordered" evidence="15">
    <location>
        <begin position="619"/>
        <end position="651"/>
    </location>
</feature>
<evidence type="ECO:0000313" key="19">
    <source>
        <dbReference type="Proteomes" id="UP000321548"/>
    </source>
</evidence>
<evidence type="ECO:0000256" key="3">
    <source>
        <dbReference type="ARBA" id="ARBA00022475"/>
    </source>
</evidence>
<comment type="caution">
    <text evidence="18">The sequence shown here is derived from an EMBL/GenBank/DDBJ whole genome shotgun (WGS) entry which is preliminary data.</text>
</comment>
<keyword evidence="4 14" id="KW-0997">Cell inner membrane</keyword>
<comment type="pathway">
    <text evidence="14">Cell wall biogenesis; peptidoglycan biosynthesis.</text>
</comment>
<evidence type="ECO:0000256" key="15">
    <source>
        <dbReference type="SAM" id="MobiDB-lite"/>
    </source>
</evidence>
<sequence length="651" mass="72351">MVEVRNPERELRRLRLRLVAAMLFVVACFGLLVARFAWLQVHRYEDFHAQAEENRISLLPVPPSRGLIYDRNGVLLAENVSAYTLELSPKRIGYAKLDATIDALTRIVEVTPLERRRFKRLADENRRADSLPLKTRLTDEEVARLAVQRYRLPGVEIRARLFRHYPLGETAAHVLGYIGRISIDDQKRLEDQELLSRYAGSTHIGKLGAELSYERELHGKPGVEEVEVSAGGRVVRTLSQTPPQPGANLYLSIDIRLQKLAEDVYAGRRGALVAIEPKTGDVLAMVSSPSFDPNLFIDGIDTQTWQALNENPDLPLLNRPLRGAYPPGSTYKPFVALATLSAGLVRPGDTISDPGYFQLGNHRFRDSRPGGQGTVDLRKSIVVSSDTYYYKLAYEIGVDKLHDLMKPWGFGQLTGIDLEHETAGILPSSAWKMRRYKKRWLPGETPSIGIGQGYNAFTILQLAHATATLANGGVVMRPHVVRAIEDPATHERRQIVTGESSRIPLRPEHLELVRSAMIEVNRSGTGRHVFGKAPYSVAGKTGTSQVIGIKQGERYDARRIDERHRDHSLFVAFAPAEAPRIAVAAIVENGGFGAQAAAPLVRAVLDYYLLGKLPDDFPGDALPPLPDEAEMRDIPESLEPETVNPPEGERR</sequence>
<organism evidence="18 19">
    <name type="scientific">Zeimonas arvi</name>
    <dbReference type="NCBI Taxonomy" id="2498847"/>
    <lineage>
        <taxon>Bacteria</taxon>
        <taxon>Pseudomonadati</taxon>
        <taxon>Pseudomonadota</taxon>
        <taxon>Betaproteobacteria</taxon>
        <taxon>Burkholderiales</taxon>
        <taxon>Burkholderiaceae</taxon>
        <taxon>Zeimonas</taxon>
    </lineage>
</organism>
<dbReference type="AlphaFoldDB" id="A0A5C8NVJ3"/>
<name>A0A5C8NVJ3_9BURK</name>
<keyword evidence="3 14" id="KW-1003">Cell membrane</keyword>
<protein>
    <recommendedName>
        <fullName evidence="14">Peptidoglycan D,D-transpeptidase MrdA</fullName>
        <ecNumber evidence="14">3.4.16.4</ecNumber>
    </recommendedName>
    <alternativeName>
        <fullName evidence="14">Penicillin-binding protein 2</fullName>
        <shortName evidence="14">PBP-2</shortName>
    </alternativeName>
</protein>
<evidence type="ECO:0000256" key="2">
    <source>
        <dbReference type="ARBA" id="ARBA00004236"/>
    </source>
</evidence>
<evidence type="ECO:0000256" key="8">
    <source>
        <dbReference type="ARBA" id="ARBA00022801"/>
    </source>
</evidence>
<dbReference type="Pfam" id="PF03717">
    <property type="entry name" value="PBP_dimer"/>
    <property type="match status" value="1"/>
</dbReference>
<accession>A0A5C8NVJ3</accession>
<comment type="function">
    <text evidence="14">Catalyzes cross-linking of the peptidoglycan cell wall.</text>
</comment>
<evidence type="ECO:0000256" key="12">
    <source>
        <dbReference type="ARBA" id="ARBA00023136"/>
    </source>
</evidence>
<dbReference type="UniPathway" id="UPA00219"/>
<feature type="domain" description="Penicillin-binding protein dimerisation" evidence="17">
    <location>
        <begin position="61"/>
        <end position="238"/>
    </location>
</feature>
<evidence type="ECO:0000256" key="4">
    <source>
        <dbReference type="ARBA" id="ARBA00022519"/>
    </source>
</evidence>
<evidence type="ECO:0000256" key="10">
    <source>
        <dbReference type="ARBA" id="ARBA00022984"/>
    </source>
</evidence>
<evidence type="ECO:0000256" key="5">
    <source>
        <dbReference type="ARBA" id="ARBA00022645"/>
    </source>
</evidence>
<keyword evidence="12 14" id="KW-0472">Membrane</keyword>
<dbReference type="InterPro" id="IPR001460">
    <property type="entry name" value="PCN-bd_Tpept"/>
</dbReference>
<dbReference type="OrthoDB" id="9789078at2"/>
<dbReference type="GO" id="GO:0071972">
    <property type="term" value="F:peptidoglycan L,D-transpeptidase activity"/>
    <property type="evidence" value="ECO:0007669"/>
    <property type="project" value="TreeGrafter"/>
</dbReference>
<comment type="catalytic activity">
    <reaction evidence="14">
        <text>Preferential cleavage: (Ac)2-L-Lys-D-Ala-|-D-Ala. Also transpeptidation of peptidyl-alanyl moieties that are N-acyl substituents of D-alanine.</text>
        <dbReference type="EC" id="3.4.16.4"/>
    </reaction>
</comment>
<dbReference type="GO" id="GO:0008360">
    <property type="term" value="P:regulation of cell shape"/>
    <property type="evidence" value="ECO:0007669"/>
    <property type="project" value="UniProtKB-KW"/>
</dbReference>
<comment type="similarity">
    <text evidence="14">Belongs to the transpeptidase family. MrdA subfamily.</text>
</comment>
<reference evidence="18 19" key="1">
    <citation type="submission" date="2019-06" db="EMBL/GenBank/DDBJ databases">
        <title>Quisquiliibacterium sp. nov., isolated from a maize field.</title>
        <authorList>
            <person name="Lin S.-Y."/>
            <person name="Tsai C.-F."/>
            <person name="Young C.-C."/>
        </authorList>
    </citation>
    <scope>NUCLEOTIDE SEQUENCE [LARGE SCALE GENOMIC DNA]</scope>
    <source>
        <strain evidence="18 19">CC-CFT501</strain>
    </source>
</reference>
<keyword evidence="9 14" id="KW-0133">Cell shape</keyword>
<evidence type="ECO:0000259" key="17">
    <source>
        <dbReference type="Pfam" id="PF03717"/>
    </source>
</evidence>
<proteinExistence type="inferred from homology"/>
<dbReference type="PANTHER" id="PTHR30627:SF2">
    <property type="entry name" value="PEPTIDOGLYCAN D,D-TRANSPEPTIDASE MRDA"/>
    <property type="match status" value="1"/>
</dbReference>
<dbReference type="Proteomes" id="UP000321548">
    <property type="component" value="Unassembled WGS sequence"/>
</dbReference>
<evidence type="ECO:0000259" key="16">
    <source>
        <dbReference type="Pfam" id="PF00905"/>
    </source>
</evidence>
<comment type="caution">
    <text evidence="14">Lacks conserved residue(s) required for the propagation of feature annotation.</text>
</comment>
<dbReference type="EMBL" id="VDUY01000004">
    <property type="protein sequence ID" value="TXL65221.1"/>
    <property type="molecule type" value="Genomic_DNA"/>
</dbReference>
<comment type="subcellular location">
    <subcellularLocation>
        <location evidence="14">Cell inner membrane</location>
        <topology evidence="14">Single-pass membrane protein</topology>
    </subcellularLocation>
    <subcellularLocation>
        <location evidence="2">Cell membrane</location>
    </subcellularLocation>
    <subcellularLocation>
        <location evidence="1">Membrane</location>
        <topology evidence="1">Single-pass membrane protein</topology>
    </subcellularLocation>
</comment>
<dbReference type="GO" id="GO:0008658">
    <property type="term" value="F:penicillin binding"/>
    <property type="evidence" value="ECO:0007669"/>
    <property type="project" value="InterPro"/>
</dbReference>
<dbReference type="SUPFAM" id="SSF56601">
    <property type="entry name" value="beta-lactamase/transpeptidase-like"/>
    <property type="match status" value="1"/>
</dbReference>
<dbReference type="PANTHER" id="PTHR30627">
    <property type="entry name" value="PEPTIDOGLYCAN D,D-TRANSPEPTIDASE"/>
    <property type="match status" value="1"/>
</dbReference>
<keyword evidence="5 14" id="KW-0121">Carboxypeptidase</keyword>
<evidence type="ECO:0000256" key="7">
    <source>
        <dbReference type="ARBA" id="ARBA00022692"/>
    </source>
</evidence>
<feature type="domain" description="Penicillin-binding protein transpeptidase" evidence="16">
    <location>
        <begin position="270"/>
        <end position="605"/>
    </location>
</feature>
<dbReference type="RefSeq" id="WP_147704417.1">
    <property type="nucleotide sequence ID" value="NZ_VDUY01000004.1"/>
</dbReference>
<dbReference type="Gene3D" id="3.40.710.10">
    <property type="entry name" value="DD-peptidase/beta-lactamase superfamily"/>
    <property type="match status" value="1"/>
</dbReference>
<gene>
    <name evidence="14 18" type="primary">mrdA</name>
    <name evidence="18" type="ORF">FHP08_10475</name>
</gene>
<dbReference type="GO" id="GO:0009002">
    <property type="term" value="F:serine-type D-Ala-D-Ala carboxypeptidase activity"/>
    <property type="evidence" value="ECO:0007669"/>
    <property type="project" value="UniProtKB-UniRule"/>
</dbReference>
<dbReference type="GO" id="GO:0009252">
    <property type="term" value="P:peptidoglycan biosynthetic process"/>
    <property type="evidence" value="ECO:0007669"/>
    <property type="project" value="UniProtKB-UniRule"/>
</dbReference>
<evidence type="ECO:0000256" key="6">
    <source>
        <dbReference type="ARBA" id="ARBA00022670"/>
    </source>
</evidence>
<dbReference type="SUPFAM" id="SSF56519">
    <property type="entry name" value="Penicillin binding protein dimerisation domain"/>
    <property type="match status" value="1"/>
</dbReference>
<dbReference type="EC" id="3.4.16.4" evidence="14"/>
<dbReference type="Pfam" id="PF00905">
    <property type="entry name" value="Transpeptidase"/>
    <property type="match status" value="1"/>
</dbReference>
<evidence type="ECO:0000256" key="11">
    <source>
        <dbReference type="ARBA" id="ARBA00022989"/>
    </source>
</evidence>
<keyword evidence="7 14" id="KW-0812">Transmembrane</keyword>
<dbReference type="HAMAP" id="MF_02081">
    <property type="entry name" value="MrdA_transpept"/>
    <property type="match status" value="1"/>
</dbReference>
<feature type="active site" description="Acyl-ester intermediate" evidence="14">
    <location>
        <position position="329"/>
    </location>
</feature>
<dbReference type="GO" id="GO:0071555">
    <property type="term" value="P:cell wall organization"/>
    <property type="evidence" value="ECO:0007669"/>
    <property type="project" value="UniProtKB-KW"/>
</dbReference>
<keyword evidence="6 14" id="KW-0645">Protease</keyword>
<dbReference type="Gene3D" id="3.30.1390.30">
    <property type="entry name" value="Penicillin-binding protein 2a, domain 3"/>
    <property type="match status" value="1"/>
</dbReference>
<dbReference type="InterPro" id="IPR005311">
    <property type="entry name" value="PBP_dimer"/>
</dbReference>